<feature type="domain" description="MobA-like NTP transferase" evidence="19">
    <location>
        <begin position="8"/>
        <end position="136"/>
    </location>
</feature>
<feature type="active site" description="Proton acceptor" evidence="17">
    <location>
        <position position="369"/>
    </location>
</feature>
<feature type="binding site" evidence="17">
    <location>
        <position position="176"/>
    </location>
    <ligand>
        <name>UDP-N-acetyl-alpha-D-glucosamine</name>
        <dbReference type="ChEBI" id="CHEBI:57705"/>
    </ligand>
</feature>
<keyword evidence="9 17" id="KW-0133">Cell shape</keyword>
<dbReference type="OrthoDB" id="9775031at2"/>
<dbReference type="Pfam" id="PF25087">
    <property type="entry name" value="GMPPB_C"/>
    <property type="match status" value="1"/>
</dbReference>
<dbReference type="InterPro" id="IPR011004">
    <property type="entry name" value="Trimer_LpxA-like_sf"/>
</dbReference>
<comment type="catalytic activity">
    <reaction evidence="14 17">
        <text>alpha-D-glucosamine 1-phosphate + acetyl-CoA = N-acetyl-alpha-D-glucosamine 1-phosphate + CoA + H(+)</text>
        <dbReference type="Rhea" id="RHEA:13725"/>
        <dbReference type="ChEBI" id="CHEBI:15378"/>
        <dbReference type="ChEBI" id="CHEBI:57287"/>
        <dbReference type="ChEBI" id="CHEBI:57288"/>
        <dbReference type="ChEBI" id="CHEBI:57776"/>
        <dbReference type="ChEBI" id="CHEBI:58516"/>
        <dbReference type="EC" id="2.3.1.157"/>
    </reaction>
</comment>
<dbReference type="GO" id="GO:0003977">
    <property type="term" value="F:UDP-N-acetylglucosamine diphosphorylase activity"/>
    <property type="evidence" value="ECO:0007669"/>
    <property type="project" value="UniProtKB-UniRule"/>
</dbReference>
<dbReference type="InterPro" id="IPR038009">
    <property type="entry name" value="GlmU_C_LbH"/>
</dbReference>
<keyword evidence="10 17" id="KW-0573">Peptidoglycan synthesis</keyword>
<feature type="binding site" evidence="17">
    <location>
        <position position="411"/>
    </location>
    <ligand>
        <name>acetyl-CoA</name>
        <dbReference type="ChEBI" id="CHEBI:57288"/>
    </ligand>
</feature>
<comment type="subunit">
    <text evidence="17">Homotrimer.</text>
</comment>
<comment type="pathway">
    <text evidence="17">Bacterial outer membrane biogenesis; LPS lipid A biosynthesis.</text>
</comment>
<keyword evidence="4 17" id="KW-0808">Transferase</keyword>
<feature type="binding site" evidence="17">
    <location>
        <position position="25"/>
    </location>
    <ligand>
        <name>UDP-N-acetyl-alpha-D-glucosamine</name>
        <dbReference type="ChEBI" id="CHEBI:57705"/>
    </ligand>
</feature>
<evidence type="ECO:0000256" key="8">
    <source>
        <dbReference type="ARBA" id="ARBA00022842"/>
    </source>
</evidence>
<dbReference type="InterPro" id="IPR005882">
    <property type="entry name" value="Bifunctional_GlmU"/>
</dbReference>
<feature type="domain" description="Mannose-1-phosphate guanyltransferase C-terminal" evidence="20">
    <location>
        <begin position="325"/>
        <end position="420"/>
    </location>
</feature>
<dbReference type="UniPathway" id="UPA00973"/>
<evidence type="ECO:0000256" key="15">
    <source>
        <dbReference type="ARBA" id="ARBA00048493"/>
    </source>
</evidence>
<dbReference type="GO" id="GO:0009245">
    <property type="term" value="P:lipid A biosynthetic process"/>
    <property type="evidence" value="ECO:0007669"/>
    <property type="project" value="UniProtKB-UniRule"/>
</dbReference>
<name>A0A3P3VUA0_9MICO</name>
<evidence type="ECO:0000256" key="12">
    <source>
        <dbReference type="ARBA" id="ARBA00023315"/>
    </source>
</evidence>
<comment type="catalytic activity">
    <reaction evidence="15 17">
        <text>N-acetyl-alpha-D-glucosamine 1-phosphate + UTP + H(+) = UDP-N-acetyl-alpha-D-glucosamine + diphosphate</text>
        <dbReference type="Rhea" id="RHEA:13509"/>
        <dbReference type="ChEBI" id="CHEBI:15378"/>
        <dbReference type="ChEBI" id="CHEBI:33019"/>
        <dbReference type="ChEBI" id="CHEBI:46398"/>
        <dbReference type="ChEBI" id="CHEBI:57705"/>
        <dbReference type="ChEBI" id="CHEBI:57776"/>
        <dbReference type="EC" id="2.7.7.23"/>
    </reaction>
</comment>
<comment type="function">
    <text evidence="16 17">Catalyzes the last two sequential reactions in the de novo biosynthetic pathway for UDP-N-acetylglucosamine (UDP-GlcNAc). The C-terminal domain catalyzes the transfer of acetyl group from acetyl coenzyme A to glucosamine-1-phosphate (GlcN-1-P) to produce N-acetylglucosamine-1-phosphate (GlcNAc-1-P), which is converted into UDP-GlcNAc by the transfer of uridine 5-monophosphate (from uridine 5-triphosphate), a reaction catalyzed by the N-terminal domain.</text>
</comment>
<evidence type="ECO:0000256" key="5">
    <source>
        <dbReference type="ARBA" id="ARBA00022695"/>
    </source>
</evidence>
<dbReference type="PANTHER" id="PTHR43584:SF3">
    <property type="entry name" value="BIFUNCTIONAL PROTEIN GLMU"/>
    <property type="match status" value="1"/>
</dbReference>
<feature type="binding site" evidence="17">
    <location>
        <position position="386"/>
    </location>
    <ligand>
        <name>acetyl-CoA</name>
        <dbReference type="ChEBI" id="CHEBI:57288"/>
    </ligand>
</feature>
<evidence type="ECO:0000256" key="11">
    <source>
        <dbReference type="ARBA" id="ARBA00023268"/>
    </source>
</evidence>
<dbReference type="PANTHER" id="PTHR43584">
    <property type="entry name" value="NUCLEOTIDYL TRANSFERASE"/>
    <property type="match status" value="1"/>
</dbReference>
<feature type="binding site" evidence="17">
    <location>
        <begin position="107"/>
        <end position="109"/>
    </location>
    <ligand>
        <name>UDP-N-acetyl-alpha-D-glucosamine</name>
        <dbReference type="ChEBI" id="CHEBI:57705"/>
    </ligand>
</feature>
<feature type="binding site" evidence="17">
    <location>
        <position position="109"/>
    </location>
    <ligand>
        <name>Mg(2+)</name>
        <dbReference type="ChEBI" id="CHEBI:18420"/>
    </ligand>
</feature>
<evidence type="ECO:0000256" key="9">
    <source>
        <dbReference type="ARBA" id="ARBA00022960"/>
    </source>
</evidence>
<comment type="similarity">
    <text evidence="2 17">In the N-terminal section; belongs to the N-acetylglucosamine-1-phosphate uridyltransferase family.</text>
</comment>
<evidence type="ECO:0000256" key="16">
    <source>
        <dbReference type="ARBA" id="ARBA00049628"/>
    </source>
</evidence>
<evidence type="ECO:0000256" key="17">
    <source>
        <dbReference type="HAMAP-Rule" id="MF_01631"/>
    </source>
</evidence>
<evidence type="ECO:0000313" key="21">
    <source>
        <dbReference type="EMBL" id="RRJ86385.1"/>
    </source>
</evidence>
<dbReference type="SUPFAM" id="SSF51161">
    <property type="entry name" value="Trimeric LpxA-like enzymes"/>
    <property type="match status" value="1"/>
</dbReference>
<proteinExistence type="inferred from homology"/>
<dbReference type="Proteomes" id="UP000274391">
    <property type="component" value="Unassembled WGS sequence"/>
</dbReference>
<feature type="region of interest" description="Pyrophosphorylase" evidence="17">
    <location>
        <begin position="1"/>
        <end position="236"/>
    </location>
</feature>
<organism evidence="21 22">
    <name type="scientific">Gulosibacter macacae</name>
    <dbReference type="NCBI Taxonomy" id="2488791"/>
    <lineage>
        <taxon>Bacteria</taxon>
        <taxon>Bacillati</taxon>
        <taxon>Actinomycetota</taxon>
        <taxon>Actinomycetes</taxon>
        <taxon>Micrococcales</taxon>
        <taxon>Microbacteriaceae</taxon>
        <taxon>Gulosibacter</taxon>
    </lineage>
</organism>
<keyword evidence="22" id="KW-1185">Reference proteome</keyword>
<dbReference type="NCBIfam" id="TIGR01173">
    <property type="entry name" value="glmU"/>
    <property type="match status" value="1"/>
</dbReference>
<feature type="binding site" evidence="17">
    <location>
        <position position="146"/>
    </location>
    <ligand>
        <name>UDP-N-acetyl-alpha-D-glucosamine</name>
        <dbReference type="ChEBI" id="CHEBI:57705"/>
    </ligand>
</feature>
<evidence type="ECO:0000256" key="13">
    <source>
        <dbReference type="ARBA" id="ARBA00023316"/>
    </source>
</evidence>
<evidence type="ECO:0000259" key="20">
    <source>
        <dbReference type="Pfam" id="PF25087"/>
    </source>
</evidence>
<feature type="binding site" evidence="17">
    <location>
        <begin position="11"/>
        <end position="14"/>
    </location>
    <ligand>
        <name>UDP-N-acetyl-alpha-D-glucosamine</name>
        <dbReference type="ChEBI" id="CHEBI:57705"/>
    </ligand>
</feature>
<dbReference type="InterPro" id="IPR029044">
    <property type="entry name" value="Nucleotide-diphossugar_trans"/>
</dbReference>
<dbReference type="SUPFAM" id="SSF53448">
    <property type="entry name" value="Nucleotide-diphospho-sugar transferases"/>
    <property type="match status" value="1"/>
</dbReference>
<dbReference type="AlphaFoldDB" id="A0A3P3VUA0"/>
<dbReference type="GO" id="GO:0000287">
    <property type="term" value="F:magnesium ion binding"/>
    <property type="evidence" value="ECO:0007669"/>
    <property type="project" value="UniProtKB-UniRule"/>
</dbReference>
<sequence>MTESNLAVVILAAGQGTRMKSATPKVLHRLGGVPLIGHVLHTAAELGPAHVVAVVRHDRDRVVEAILEFAPTTIIADQDEVPGTGRALEAGLDALPADFDGDVVVLSGDVPLLDSVTVGRLIETHRDDRDDLTLLSAFYDDPTGFGRIIRAHDGTFEAIVEHKDASDEQRRVSEINAGVYAFTVKSARASLAKVKMANAQGEKYLTDTAAVIKADGGRIAAVAITDPWLVQGINDRAQLGATAREYNRRILDYWMREGVTIIDPDTTIIERDVTLGQDVEIQPGTQLRGATTVASGAIIGPDTTLVDCEVGEDAVIKRTDATLSVIGAKATVGPWSYLRPNSVIGVGAKVGTFVETKNSTLGEGAKVPHLSYIGDAEIGAGSNIGAGAITANYDGQHKHRTTVGRDVKIGSDNVFVAPVTVGDGAYSGAGTTIRKDVPAGALAVNASPQRNLEGWVVKNRPGTAAAIAAEGATQAAKQAADQATEAAPESE</sequence>
<keyword evidence="5 17" id="KW-0548">Nucleotidyltransferase</keyword>
<feature type="binding site" evidence="17">
    <location>
        <position position="429"/>
    </location>
    <ligand>
        <name>acetyl-CoA</name>
        <dbReference type="ChEBI" id="CHEBI:57288"/>
    </ligand>
</feature>
<dbReference type="GO" id="GO:0016020">
    <property type="term" value="C:membrane"/>
    <property type="evidence" value="ECO:0007669"/>
    <property type="project" value="GOC"/>
</dbReference>
<dbReference type="GO" id="GO:0019134">
    <property type="term" value="F:glucosamine-1-phosphate N-acetyltransferase activity"/>
    <property type="evidence" value="ECO:0007669"/>
    <property type="project" value="UniProtKB-UniRule"/>
</dbReference>
<feature type="region of interest" description="Linker" evidence="17">
    <location>
        <begin position="237"/>
        <end position="257"/>
    </location>
</feature>
<dbReference type="InterPro" id="IPR050065">
    <property type="entry name" value="GlmU-like"/>
</dbReference>
<feature type="binding site" evidence="17">
    <location>
        <position position="234"/>
    </location>
    <ligand>
        <name>UDP-N-acetyl-alpha-D-glucosamine</name>
        <dbReference type="ChEBI" id="CHEBI:57705"/>
    </ligand>
</feature>
<keyword evidence="12 17" id="KW-0012">Acyltransferase</keyword>
<evidence type="ECO:0000256" key="18">
    <source>
        <dbReference type="SAM" id="MobiDB-lite"/>
    </source>
</evidence>
<feature type="binding site" evidence="17">
    <location>
        <begin position="83"/>
        <end position="84"/>
    </location>
    <ligand>
        <name>UDP-N-acetyl-alpha-D-glucosamine</name>
        <dbReference type="ChEBI" id="CHEBI:57705"/>
    </ligand>
</feature>
<comment type="pathway">
    <text evidence="17">Nucleotide-sugar biosynthesis; UDP-N-acetyl-alpha-D-glucosamine biosynthesis; N-acetyl-alpha-D-glucosamine 1-phosphate from alpha-D-glucosamine 6-phosphate (route II): step 2/2.</text>
</comment>
<evidence type="ECO:0000256" key="3">
    <source>
        <dbReference type="ARBA" id="ARBA00022490"/>
    </source>
</evidence>
<feature type="binding site" evidence="17">
    <location>
        <position position="161"/>
    </location>
    <ligand>
        <name>UDP-N-acetyl-alpha-D-glucosamine</name>
        <dbReference type="ChEBI" id="CHEBI:57705"/>
    </ligand>
</feature>
<dbReference type="EMBL" id="RQVS01000009">
    <property type="protein sequence ID" value="RRJ86385.1"/>
    <property type="molecule type" value="Genomic_DNA"/>
</dbReference>
<feature type="binding site" evidence="17">
    <location>
        <position position="339"/>
    </location>
    <ligand>
        <name>UDP-N-acetyl-alpha-D-glucosamine</name>
        <dbReference type="ChEBI" id="CHEBI:57705"/>
    </ligand>
</feature>
<evidence type="ECO:0000256" key="4">
    <source>
        <dbReference type="ARBA" id="ARBA00022679"/>
    </source>
</evidence>
<keyword evidence="3 17" id="KW-0963">Cytoplasm</keyword>
<feature type="binding site" evidence="17">
    <location>
        <position position="357"/>
    </location>
    <ligand>
        <name>UDP-N-acetyl-alpha-D-glucosamine</name>
        <dbReference type="ChEBI" id="CHEBI:57705"/>
    </ligand>
</feature>
<evidence type="ECO:0000256" key="1">
    <source>
        <dbReference type="ARBA" id="ARBA00007707"/>
    </source>
</evidence>
<dbReference type="RefSeq" id="WP_124972514.1">
    <property type="nucleotide sequence ID" value="NZ_RQVS01000009.1"/>
</dbReference>
<accession>A0A3P3VUA0</accession>
<dbReference type="GO" id="GO:0000902">
    <property type="term" value="P:cell morphogenesis"/>
    <property type="evidence" value="ECO:0007669"/>
    <property type="project" value="UniProtKB-UniRule"/>
</dbReference>
<feature type="binding site" evidence="17">
    <location>
        <position position="372"/>
    </location>
    <ligand>
        <name>UDP-N-acetyl-alpha-D-glucosamine</name>
        <dbReference type="ChEBI" id="CHEBI:57705"/>
    </ligand>
</feature>
<evidence type="ECO:0000256" key="10">
    <source>
        <dbReference type="ARBA" id="ARBA00022984"/>
    </source>
</evidence>
<evidence type="ECO:0000259" key="19">
    <source>
        <dbReference type="Pfam" id="PF12804"/>
    </source>
</evidence>
<dbReference type="CDD" id="cd02540">
    <property type="entry name" value="GT2_GlmU_N_bac"/>
    <property type="match status" value="1"/>
</dbReference>
<evidence type="ECO:0000313" key="22">
    <source>
        <dbReference type="Proteomes" id="UP000274391"/>
    </source>
</evidence>
<dbReference type="GO" id="GO:0071555">
    <property type="term" value="P:cell wall organization"/>
    <property type="evidence" value="ECO:0007669"/>
    <property type="project" value="UniProtKB-KW"/>
</dbReference>
<comment type="cofactor">
    <cofactor evidence="17">
        <name>Mg(2+)</name>
        <dbReference type="ChEBI" id="CHEBI:18420"/>
    </cofactor>
    <text evidence="17">Binds 1 Mg(2+) ion per subunit.</text>
</comment>
<comment type="similarity">
    <text evidence="1 17">In the C-terminal section; belongs to the transferase hexapeptide repeat family.</text>
</comment>
<comment type="caution">
    <text evidence="21">The sequence shown here is derived from an EMBL/GenBank/DDBJ whole genome shotgun (WGS) entry which is preliminary data.</text>
</comment>
<feature type="binding site" evidence="17">
    <location>
        <position position="383"/>
    </location>
    <ligand>
        <name>UDP-N-acetyl-alpha-D-glucosamine</name>
        <dbReference type="ChEBI" id="CHEBI:57705"/>
    </ligand>
</feature>
<evidence type="ECO:0000256" key="6">
    <source>
        <dbReference type="ARBA" id="ARBA00022723"/>
    </source>
</evidence>
<feature type="binding site" evidence="17">
    <location>
        <position position="234"/>
    </location>
    <ligand>
        <name>Mg(2+)</name>
        <dbReference type="ChEBI" id="CHEBI:18420"/>
    </ligand>
</feature>
<dbReference type="EC" id="2.3.1.157" evidence="17"/>
<keyword evidence="6 17" id="KW-0479">Metal-binding</keyword>
<dbReference type="Gene3D" id="2.160.10.10">
    <property type="entry name" value="Hexapeptide repeat proteins"/>
    <property type="match status" value="1"/>
</dbReference>
<keyword evidence="8 17" id="KW-0460">Magnesium</keyword>
<evidence type="ECO:0000256" key="7">
    <source>
        <dbReference type="ARBA" id="ARBA00022737"/>
    </source>
</evidence>
<dbReference type="HAMAP" id="MF_01631">
    <property type="entry name" value="GlmU"/>
    <property type="match status" value="1"/>
</dbReference>
<gene>
    <name evidence="17 21" type="primary">glmU</name>
    <name evidence="21" type="ORF">EG850_08535</name>
</gene>
<keyword evidence="11 17" id="KW-0511">Multifunctional enzyme</keyword>
<feature type="region of interest" description="N-acetyltransferase" evidence="17">
    <location>
        <begin position="258"/>
        <end position="491"/>
    </location>
</feature>
<comment type="caution">
    <text evidence="17">Lacks conserved residue(s) required for the propagation of feature annotation.</text>
</comment>
<dbReference type="Pfam" id="PF12804">
    <property type="entry name" value="NTP_transf_3"/>
    <property type="match status" value="1"/>
</dbReference>
<keyword evidence="13 17" id="KW-0961">Cell wall biogenesis/degradation</keyword>
<dbReference type="CDD" id="cd03353">
    <property type="entry name" value="LbH_GlmU_C"/>
    <property type="match status" value="1"/>
</dbReference>
<evidence type="ECO:0000256" key="2">
    <source>
        <dbReference type="ARBA" id="ARBA00007947"/>
    </source>
</evidence>
<dbReference type="InterPro" id="IPR025877">
    <property type="entry name" value="MobA-like_NTP_Trfase"/>
</dbReference>
<dbReference type="InterPro" id="IPR056729">
    <property type="entry name" value="GMPPB_C"/>
</dbReference>
<protein>
    <recommendedName>
        <fullName evidence="17">Bifunctional protein GlmU</fullName>
    </recommendedName>
    <domain>
        <recommendedName>
            <fullName evidence="17">UDP-N-acetylglucosamine pyrophosphorylase</fullName>
            <ecNumber evidence="17">2.7.7.23</ecNumber>
        </recommendedName>
        <alternativeName>
            <fullName evidence="17">N-acetylglucosamine-1-phosphate uridyltransferase</fullName>
        </alternativeName>
    </domain>
    <domain>
        <recommendedName>
            <fullName evidence="17">Glucosamine-1-phosphate N-acetyltransferase</fullName>
            <ecNumber evidence="17">2.3.1.157</ecNumber>
        </recommendedName>
    </domain>
</protein>
<feature type="binding site" evidence="17">
    <location>
        <position position="78"/>
    </location>
    <ligand>
        <name>UDP-N-acetyl-alpha-D-glucosamine</name>
        <dbReference type="ChEBI" id="CHEBI:57705"/>
    </ligand>
</feature>
<dbReference type="UniPathway" id="UPA00113">
    <property type="reaction ID" value="UER00532"/>
</dbReference>
<evidence type="ECO:0000256" key="14">
    <source>
        <dbReference type="ARBA" id="ARBA00048247"/>
    </source>
</evidence>
<dbReference type="Gene3D" id="3.90.550.10">
    <property type="entry name" value="Spore Coat Polysaccharide Biosynthesis Protein SpsA, Chain A"/>
    <property type="match status" value="1"/>
</dbReference>
<dbReference type="GO" id="GO:0009252">
    <property type="term" value="P:peptidoglycan biosynthetic process"/>
    <property type="evidence" value="ECO:0007669"/>
    <property type="project" value="UniProtKB-UniRule"/>
</dbReference>
<feature type="region of interest" description="Disordered" evidence="18">
    <location>
        <begin position="469"/>
        <end position="491"/>
    </location>
</feature>
<dbReference type="GO" id="GO:0006048">
    <property type="term" value="P:UDP-N-acetylglucosamine biosynthetic process"/>
    <property type="evidence" value="ECO:0007669"/>
    <property type="project" value="UniProtKB-UniPathway"/>
</dbReference>
<comment type="pathway">
    <text evidence="17">Nucleotide-sugar biosynthesis; UDP-N-acetyl-alpha-D-glucosamine biosynthesis; UDP-N-acetyl-alpha-D-glucosamine from N-acetyl-alpha-D-glucosamine 1-phosphate: step 1/1.</text>
</comment>
<keyword evidence="7 17" id="KW-0677">Repeat</keyword>
<reference evidence="21 22" key="1">
    <citation type="submission" date="2018-11" db="EMBL/GenBank/DDBJ databases">
        <title>YIM 102482-1 draft genome.</title>
        <authorList>
            <person name="Li G."/>
            <person name="Jiang Y."/>
        </authorList>
    </citation>
    <scope>NUCLEOTIDE SEQUENCE [LARGE SCALE GENOMIC DNA]</scope>
    <source>
        <strain evidence="21 22">YIM 102482-1</strain>
    </source>
</reference>
<comment type="subcellular location">
    <subcellularLocation>
        <location evidence="17">Cytoplasm</location>
    </subcellularLocation>
</comment>
<dbReference type="GO" id="GO:0005737">
    <property type="term" value="C:cytoplasm"/>
    <property type="evidence" value="ECO:0007669"/>
    <property type="project" value="UniProtKB-SubCell"/>
</dbReference>
<feature type="binding site" evidence="17">
    <location>
        <begin position="392"/>
        <end position="393"/>
    </location>
    <ligand>
        <name>acetyl-CoA</name>
        <dbReference type="ChEBI" id="CHEBI:57288"/>
    </ligand>
</feature>
<dbReference type="GO" id="GO:0008360">
    <property type="term" value="P:regulation of cell shape"/>
    <property type="evidence" value="ECO:0007669"/>
    <property type="project" value="UniProtKB-KW"/>
</dbReference>
<dbReference type="EC" id="2.7.7.23" evidence="17"/>
<dbReference type="NCBIfam" id="NF010932">
    <property type="entry name" value="PRK14352.1"/>
    <property type="match status" value="1"/>
</dbReference>